<protein>
    <submittedName>
        <fullName evidence="1">Uncharacterized protein</fullName>
    </submittedName>
</protein>
<reference evidence="1 4" key="2">
    <citation type="submission" date="2019-04" db="EMBL/GenBank/DDBJ databases">
        <title>Draft genome sequences of Streptomyces avermitilis NBRC 14893.</title>
        <authorList>
            <person name="Komaki H."/>
            <person name="Tamura T."/>
            <person name="Hosoyama A."/>
        </authorList>
    </citation>
    <scope>NUCLEOTIDE SEQUENCE [LARGE SCALE GENOMIC DNA]</scope>
    <source>
        <strain evidence="1 4">NBRC 14893</strain>
    </source>
</reference>
<dbReference type="EMBL" id="BJHY01000001">
    <property type="protein sequence ID" value="GDY77086.1"/>
    <property type="molecule type" value="Genomic_DNA"/>
</dbReference>
<dbReference type="Proteomes" id="UP000302139">
    <property type="component" value="Unassembled WGS sequence"/>
</dbReference>
<accession>A0A4D4LX68</accession>
<dbReference type="RefSeq" id="WP_010984359.1">
    <property type="nucleotide sequence ID" value="NZ_BAABTN010000014.1"/>
</dbReference>
<dbReference type="Proteomes" id="UP000299211">
    <property type="component" value="Unassembled WGS sequence"/>
</dbReference>
<proteinExistence type="predicted"/>
<dbReference type="GeneID" id="42527438"/>
<dbReference type="AlphaFoldDB" id="A0A4D4LX68"/>
<evidence type="ECO:0000313" key="1">
    <source>
        <dbReference type="EMBL" id="GDY62787.1"/>
    </source>
</evidence>
<dbReference type="EMBL" id="BJHX01000001">
    <property type="protein sequence ID" value="GDY62787.1"/>
    <property type="molecule type" value="Genomic_DNA"/>
</dbReference>
<gene>
    <name evidence="1" type="ORF">SAV14893_021800</name>
    <name evidence="2" type="ORF">SAV31267_065710</name>
</gene>
<name>A0A4D4LX68_STRAX</name>
<organism evidence="1 4">
    <name type="scientific">Streptomyces avermitilis</name>
    <dbReference type="NCBI Taxonomy" id="33903"/>
    <lineage>
        <taxon>Bacteria</taxon>
        <taxon>Bacillati</taxon>
        <taxon>Actinomycetota</taxon>
        <taxon>Actinomycetes</taxon>
        <taxon>Kitasatosporales</taxon>
        <taxon>Streptomycetaceae</taxon>
        <taxon>Streptomyces</taxon>
    </lineage>
</organism>
<comment type="caution">
    <text evidence="1">The sequence shown here is derived from an EMBL/GenBank/DDBJ whole genome shotgun (WGS) entry which is preliminary data.</text>
</comment>
<evidence type="ECO:0000313" key="2">
    <source>
        <dbReference type="EMBL" id="GDY77086.1"/>
    </source>
</evidence>
<sequence>MSEKKTAQDVLSQLSPEGVKLARRVIELERENLHIRSSTTVVNEIVAAVKGLIK</sequence>
<evidence type="ECO:0000313" key="4">
    <source>
        <dbReference type="Proteomes" id="UP000302139"/>
    </source>
</evidence>
<reference evidence="2 3" key="1">
    <citation type="submission" date="2019-04" db="EMBL/GenBank/DDBJ databases">
        <title>Draft genome sequences of Streptomyces avermitilis ATCC 31267.</title>
        <authorList>
            <person name="Komaki H."/>
            <person name="Tamura T."/>
            <person name="Hosoyama A."/>
        </authorList>
    </citation>
    <scope>NUCLEOTIDE SEQUENCE [LARGE SCALE GENOMIC DNA]</scope>
    <source>
        <strain evidence="2 3">ATCC 31267</strain>
    </source>
</reference>
<evidence type="ECO:0000313" key="3">
    <source>
        <dbReference type="Proteomes" id="UP000299211"/>
    </source>
</evidence>